<organism evidence="2 3">
    <name type="scientific">Kitasatospora cystarginea</name>
    <dbReference type="NCBI Taxonomy" id="58350"/>
    <lineage>
        <taxon>Bacteria</taxon>
        <taxon>Bacillati</taxon>
        <taxon>Actinomycetota</taxon>
        <taxon>Actinomycetes</taxon>
        <taxon>Kitasatosporales</taxon>
        <taxon>Streptomycetaceae</taxon>
        <taxon>Kitasatospora</taxon>
    </lineage>
</organism>
<protein>
    <submittedName>
        <fullName evidence="2">(2Fe-2S)-binding protein</fullName>
    </submittedName>
</protein>
<feature type="domain" description="Ferric siderophore reductase C-terminal" evidence="1">
    <location>
        <begin position="253"/>
        <end position="273"/>
    </location>
</feature>
<evidence type="ECO:0000313" key="3">
    <source>
        <dbReference type="Proteomes" id="UP001500305"/>
    </source>
</evidence>
<dbReference type="Proteomes" id="UP001500305">
    <property type="component" value="Unassembled WGS sequence"/>
</dbReference>
<evidence type="ECO:0000313" key="2">
    <source>
        <dbReference type="EMBL" id="GAA2243046.1"/>
    </source>
</evidence>
<dbReference type="InterPro" id="IPR024726">
    <property type="entry name" value="FhuF_C"/>
</dbReference>
<reference evidence="2 3" key="1">
    <citation type="journal article" date="2019" name="Int. J. Syst. Evol. Microbiol.">
        <title>The Global Catalogue of Microorganisms (GCM) 10K type strain sequencing project: providing services to taxonomists for standard genome sequencing and annotation.</title>
        <authorList>
            <consortium name="The Broad Institute Genomics Platform"/>
            <consortium name="The Broad Institute Genome Sequencing Center for Infectious Disease"/>
            <person name="Wu L."/>
            <person name="Ma J."/>
        </authorList>
    </citation>
    <scope>NUCLEOTIDE SEQUENCE [LARGE SCALE GENOMIC DNA]</scope>
    <source>
        <strain evidence="2 3">JCM 7356</strain>
    </source>
</reference>
<gene>
    <name evidence="2" type="ORF">GCM10010430_25860</name>
</gene>
<comment type="caution">
    <text evidence="2">The sequence shown here is derived from an EMBL/GenBank/DDBJ whole genome shotgun (WGS) entry which is preliminary data.</text>
</comment>
<sequence length="279" mass="30169">MTVSSTAAAAQAVPVPQAPPPLLGSYARLGQVFPGLRVHAGPPRTGHGWARTADFVRHPDALGKLIAHDAALGLAEYGRPLRPDVAAGFCLHRYNWPVALLFTLPWLLERRVPRIPVERVSVRRSSGELTVQPDGFACLPDDPAAVLPGARVVPDEQALRDGLLAALAEHLAPVLAAFRPELRRGPRTLWGMATDDVVEGLWYIGSLLDEEAGAVAALELLLPDDERRPPFVGGAGFRPAKRPDSPSTWMRARVSCCLFYTVRPAEACFSCPRTCSNQN</sequence>
<proteinExistence type="predicted"/>
<name>A0ABN3DWD0_9ACTN</name>
<dbReference type="RefSeq" id="WP_344636462.1">
    <property type="nucleotide sequence ID" value="NZ_BAAATR010000009.1"/>
</dbReference>
<dbReference type="EMBL" id="BAAATR010000009">
    <property type="protein sequence ID" value="GAA2243046.1"/>
    <property type="molecule type" value="Genomic_DNA"/>
</dbReference>
<dbReference type="Pfam" id="PF11575">
    <property type="entry name" value="FhuF_C"/>
    <property type="match status" value="1"/>
</dbReference>
<accession>A0ABN3DWD0</accession>
<evidence type="ECO:0000259" key="1">
    <source>
        <dbReference type="Pfam" id="PF11575"/>
    </source>
</evidence>
<keyword evidence="3" id="KW-1185">Reference proteome</keyword>